<dbReference type="Gene3D" id="6.10.250.2070">
    <property type="match status" value="1"/>
</dbReference>
<dbReference type="EMBL" id="KU168830">
    <property type="protein sequence ID" value="AMK97298.1"/>
    <property type="molecule type" value="Genomic_DNA"/>
</dbReference>
<protein>
    <submittedName>
        <fullName evidence="2">PsbJ</fullName>
    </submittedName>
</protein>
<dbReference type="EMBL" id="KU168830">
    <property type="protein sequence ID" value="AMK97320.1"/>
    <property type="molecule type" value="Genomic_DNA"/>
</dbReference>
<proteinExistence type="predicted"/>
<keyword evidence="2" id="KW-0150">Chloroplast</keyword>
<dbReference type="RefSeq" id="YP_009241310.1">
    <property type="nucleotide sequence ID" value="NC_029770.1"/>
</dbReference>
<organism evidence="2">
    <name type="scientific">Drosera rotundifolia</name>
    <name type="common">Roundleaf sundew</name>
    <dbReference type="NCBI Taxonomy" id="173423"/>
    <lineage>
        <taxon>Eukaryota</taxon>
        <taxon>Viridiplantae</taxon>
        <taxon>Streptophyta</taxon>
        <taxon>Embryophyta</taxon>
        <taxon>Tracheophyta</taxon>
        <taxon>Spermatophyta</taxon>
        <taxon>Magnoliopsida</taxon>
        <taxon>eudicotyledons</taxon>
        <taxon>Gunneridae</taxon>
        <taxon>Pentapetalae</taxon>
        <taxon>Caryophyllales</taxon>
        <taxon>Droseraceae</taxon>
        <taxon>Drosera</taxon>
    </lineage>
</organism>
<geneLocation type="chloroplast" evidence="2"/>
<reference evidence="2" key="1">
    <citation type="journal article" date="2019" name="Int. J. Mol. Sci.">
        <title>Plastid Genomes of Carnivorous Plants Drosera rotundifolia and Nepenthes x ventrata Reveal Evolutionary Patterns Resembling Those Observed in Parasitic Plants.</title>
        <authorList>
            <person name="Gruzdev E.V."/>
            <person name="Kadnikov V.V."/>
            <person name="Beletsky A.V."/>
            <person name="Kochieva E.Z."/>
            <person name="Mardanov A.V."/>
            <person name="Skryabin K.G."/>
            <person name="Ravin N.V."/>
        </authorList>
    </citation>
    <scope>NUCLEOTIDE SEQUENCE</scope>
</reference>
<keyword evidence="1" id="KW-1133">Transmembrane helix</keyword>
<gene>
    <name evidence="2" type="primary">psbJ</name>
    <name evidence="2" type="ORF">GENE_0055</name>
    <name evidence="3" type="ORF">GENE_0107</name>
</gene>
<dbReference type="AlphaFoldDB" id="A0A140E9T5"/>
<dbReference type="GeneID" id="27110322"/>
<accession>A0A140E9T5</accession>
<keyword evidence="1" id="KW-0812">Transmembrane</keyword>
<evidence type="ECO:0000256" key="1">
    <source>
        <dbReference type="SAM" id="Phobius"/>
    </source>
</evidence>
<name>A0A140E9T5_DRORT</name>
<keyword evidence="2" id="KW-0934">Plastid</keyword>
<dbReference type="GeneID" id="27110372"/>
<feature type="transmembrane region" description="Helical" evidence="1">
    <location>
        <begin position="12"/>
        <end position="35"/>
    </location>
</feature>
<evidence type="ECO:0000313" key="3">
    <source>
        <dbReference type="EMBL" id="AMK97320.1"/>
    </source>
</evidence>
<evidence type="ECO:0000313" key="2">
    <source>
        <dbReference type="EMBL" id="AMK97298.1"/>
    </source>
</evidence>
<sequence>MANTIVRGRIPLWIIGSVTGILLIGFVLGLLFSRLMRKRKKKRKRD</sequence>
<keyword evidence="1" id="KW-0472">Membrane</keyword>
<dbReference type="RefSeq" id="YP_009241286.1">
    <property type="nucleotide sequence ID" value="NC_029770.1"/>
</dbReference>